<evidence type="ECO:0000256" key="5">
    <source>
        <dbReference type="ARBA" id="ARBA00023136"/>
    </source>
</evidence>
<evidence type="ECO:0000256" key="2">
    <source>
        <dbReference type="ARBA" id="ARBA00022475"/>
    </source>
</evidence>
<keyword evidence="5 7" id="KW-0472">Membrane</keyword>
<feature type="transmembrane region" description="Helical" evidence="7">
    <location>
        <begin position="353"/>
        <end position="378"/>
    </location>
</feature>
<dbReference type="Proteomes" id="UP001432059">
    <property type="component" value="Chromosome"/>
</dbReference>
<keyword evidence="4 7" id="KW-1133">Transmembrane helix</keyword>
<comment type="subcellular location">
    <subcellularLocation>
        <location evidence="1">Cell membrane</location>
        <topology evidence="1">Multi-pass membrane protein</topology>
    </subcellularLocation>
</comment>
<dbReference type="KEGG" id="bpor:BPO_0445"/>
<evidence type="ECO:0000256" key="6">
    <source>
        <dbReference type="ARBA" id="ARBA00038076"/>
    </source>
</evidence>
<evidence type="ECO:0000259" key="8">
    <source>
        <dbReference type="Pfam" id="PF02687"/>
    </source>
</evidence>
<feature type="domain" description="ABC3 transporter permease C-terminal" evidence="8">
    <location>
        <begin position="307"/>
        <end position="427"/>
    </location>
</feature>
<feature type="domain" description="MacB-like periplasmic core" evidence="9">
    <location>
        <begin position="38"/>
        <end position="267"/>
    </location>
</feature>
<evidence type="ECO:0000313" key="11">
    <source>
        <dbReference type="Proteomes" id="UP001432059"/>
    </source>
</evidence>
<dbReference type="AlphaFoldDB" id="A0AAU0F2W0"/>
<organism evidence="10 11">
    <name type="scientific">Bergeyella porcorum</name>
    <dbReference type="NCBI Taxonomy" id="1735111"/>
    <lineage>
        <taxon>Bacteria</taxon>
        <taxon>Pseudomonadati</taxon>
        <taxon>Bacteroidota</taxon>
        <taxon>Flavobacteriia</taxon>
        <taxon>Flavobacteriales</taxon>
        <taxon>Weeksellaceae</taxon>
        <taxon>Bergeyella</taxon>
    </lineage>
</organism>
<feature type="transmembrane region" description="Helical" evidence="7">
    <location>
        <begin position="39"/>
        <end position="59"/>
    </location>
</feature>
<protein>
    <submittedName>
        <fullName evidence="10">Multidrug ABC transporter ATP-binding protein</fullName>
    </submittedName>
</protein>
<dbReference type="GO" id="GO:0022857">
    <property type="term" value="F:transmembrane transporter activity"/>
    <property type="evidence" value="ECO:0007669"/>
    <property type="project" value="TreeGrafter"/>
</dbReference>
<evidence type="ECO:0000256" key="7">
    <source>
        <dbReference type="SAM" id="Phobius"/>
    </source>
</evidence>
<reference evidence="10" key="1">
    <citation type="submission" date="2023-10" db="EMBL/GenBank/DDBJ databases">
        <title>Characterization and whole genome sequencing of a novel strain of Bergeyella porcorum QD2021 isolated from pig.</title>
        <authorList>
            <person name="Liu G."/>
            <person name="Chen C."/>
            <person name="Han X."/>
        </authorList>
    </citation>
    <scope>NUCLEOTIDE SEQUENCE</scope>
    <source>
        <strain evidence="10">QD2021</strain>
    </source>
</reference>
<keyword evidence="10" id="KW-0547">Nucleotide-binding</keyword>
<evidence type="ECO:0000256" key="4">
    <source>
        <dbReference type="ARBA" id="ARBA00022989"/>
    </source>
</evidence>
<dbReference type="InterPro" id="IPR003838">
    <property type="entry name" value="ABC3_permease_C"/>
</dbReference>
<evidence type="ECO:0000259" key="9">
    <source>
        <dbReference type="Pfam" id="PF12704"/>
    </source>
</evidence>
<sequence length="435" mass="48600">MSFFFLLSSKKNKKMKILLKYDTWQEIYYSLQNNKLRTFLTMIGVAWGMFLYVSLLGAAKGMENGFDKLFSGFATNTIFLWPQSTNIPYAGFPKGRIMELKIGDMDYLKSKIPEIDYISPQTSKGNFGSEGVQMYRNEKKATYTLNGDYPIGNKISEKALIFGRYLNDADVAERKNVAVIGEEIYKNFFDHKKNENPIGKSINIRGTFFNVIGVFRTKGVGMENDQTVYIPLSTFTQMFNEGDNVGHFAIVGKPDADITAIEERAKNELKNKHNASPEDANAFGSFNLGKEFAKLTGFLQGMQLLTIIVGTLTILAGVIAISNILLITVKERTKEIGIRRALGAKPSEVRNQILLESIVITLSSGLLGFMMGMLLLMLLDTLTQGQTEFPFYNPSVDYTNVFSAMAVMLTLGLVVGMIPAQRAIKIRPIEALRSE</sequence>
<keyword evidence="3 7" id="KW-0812">Transmembrane</keyword>
<keyword evidence="10" id="KW-0067">ATP-binding</keyword>
<keyword evidence="2" id="KW-1003">Cell membrane</keyword>
<evidence type="ECO:0000256" key="3">
    <source>
        <dbReference type="ARBA" id="ARBA00022692"/>
    </source>
</evidence>
<dbReference type="Pfam" id="PF12704">
    <property type="entry name" value="MacB_PCD"/>
    <property type="match status" value="1"/>
</dbReference>
<dbReference type="PANTHER" id="PTHR30572">
    <property type="entry name" value="MEMBRANE COMPONENT OF TRANSPORTER-RELATED"/>
    <property type="match status" value="1"/>
</dbReference>
<feature type="transmembrane region" description="Helical" evidence="7">
    <location>
        <begin position="398"/>
        <end position="418"/>
    </location>
</feature>
<dbReference type="Pfam" id="PF02687">
    <property type="entry name" value="FtsX"/>
    <property type="match status" value="1"/>
</dbReference>
<keyword evidence="11" id="KW-1185">Reference proteome</keyword>
<dbReference type="InterPro" id="IPR025857">
    <property type="entry name" value="MacB_PCD"/>
</dbReference>
<gene>
    <name evidence="10" type="ORF">BPO_0445</name>
</gene>
<evidence type="ECO:0000313" key="10">
    <source>
        <dbReference type="EMBL" id="WOC51092.1"/>
    </source>
</evidence>
<accession>A0AAU0F2W0</accession>
<feature type="transmembrane region" description="Helical" evidence="7">
    <location>
        <begin position="304"/>
        <end position="329"/>
    </location>
</feature>
<dbReference type="GO" id="GO:0005524">
    <property type="term" value="F:ATP binding"/>
    <property type="evidence" value="ECO:0007669"/>
    <property type="project" value="UniProtKB-KW"/>
</dbReference>
<dbReference type="EMBL" id="CP136426">
    <property type="protein sequence ID" value="WOC51092.1"/>
    <property type="molecule type" value="Genomic_DNA"/>
</dbReference>
<comment type="similarity">
    <text evidence="6">Belongs to the ABC-4 integral membrane protein family.</text>
</comment>
<proteinExistence type="inferred from homology"/>
<dbReference type="GO" id="GO:0005886">
    <property type="term" value="C:plasma membrane"/>
    <property type="evidence" value="ECO:0007669"/>
    <property type="project" value="UniProtKB-SubCell"/>
</dbReference>
<dbReference type="InterPro" id="IPR050250">
    <property type="entry name" value="Macrolide_Exporter_MacB"/>
</dbReference>
<dbReference type="PANTHER" id="PTHR30572:SF4">
    <property type="entry name" value="ABC TRANSPORTER PERMEASE YTRF"/>
    <property type="match status" value="1"/>
</dbReference>
<evidence type="ECO:0000256" key="1">
    <source>
        <dbReference type="ARBA" id="ARBA00004651"/>
    </source>
</evidence>
<name>A0AAU0F2W0_9FLAO</name>